<dbReference type="InterPro" id="IPR006089">
    <property type="entry name" value="Acyl-CoA_DH_CS"/>
</dbReference>
<sequence length="608" mass="66768">MDKIMATEIGKKSSLKGGEFLIKETEASQVFLPEEFTEEQQMIAETCRDFLRTEIWPRLDEIDHAKSPELIASLMDKAGELGLLGTAVPEEYGGFGMNFNTSMLVAETTGPGNSFSVALSAHTGIGTLPIVYYGNEEQKARYLPKLATGEWKAAYCLTEPDSGSDANSGKTKARLSDDGKYYLLNGQKMWITNGGFADLFIVFAKIEENGSTDKNLTAFLVEKSYSGISMNEPEHKMGIKGSDTRQIFFNDCQVPVENLLSERGNGFKIAVNILNIGRIKLAAATLGGAKKVAEQAIQYANERKQFGTAIANFGAIKYKLAEMAIRIFASESAAYRAGQNIDDLIDDYKNAGLGDSEAKLKALEEFAIECAMMKVHSSEVLDYVVDEGVQVYGGMGFSADAPMDRAYRDSRINRIFEGTNEINRLLTVDMLLKRALKGQLDLMGPAMAVAKEIMSIPDFGASDDEVPFAAEKKVIKNLKKAVLMVAGAAVQKFMMKLSEEQEIILDLADMVIETYVAESVLLRVEKLMGIQGEAAVALQKDIALVYLHEAVERVGTAGRSAITSFAEGDELRVMLMGIKRFTKIEPLNLKNARRRIAEALIEQNSYAF</sequence>
<comment type="caution">
    <text evidence="12">The sequence shown here is derived from an EMBL/GenBank/DDBJ whole genome shotgun (WGS) entry which is preliminary data.</text>
</comment>
<comment type="cofactor">
    <cofactor evidence="1 7">
        <name>FAD</name>
        <dbReference type="ChEBI" id="CHEBI:57692"/>
    </cofactor>
</comment>
<dbReference type="SUPFAM" id="SSF47203">
    <property type="entry name" value="Acyl-CoA dehydrogenase C-terminal domain-like"/>
    <property type="match status" value="1"/>
</dbReference>
<dbReference type="FunFam" id="1.20.140.10:FF:000019">
    <property type="entry name" value="Acyl-CoA dehydrogenase"/>
    <property type="match status" value="1"/>
</dbReference>
<comment type="similarity">
    <text evidence="2 7">Belongs to the acyl-CoA dehydrogenase family.</text>
</comment>
<dbReference type="Pfam" id="PF02771">
    <property type="entry name" value="Acyl-CoA_dh_N"/>
    <property type="match status" value="1"/>
</dbReference>
<dbReference type="InterPro" id="IPR049426">
    <property type="entry name" value="Acyl-CoA-dh-like_C"/>
</dbReference>
<proteinExistence type="inferred from homology"/>
<reference evidence="12 13" key="1">
    <citation type="submission" date="2020-08" db="EMBL/GenBank/DDBJ databases">
        <title>Genomic Encyclopedia of Type Strains, Phase IV (KMG-IV): sequencing the most valuable type-strain genomes for metagenomic binning, comparative biology and taxonomic classification.</title>
        <authorList>
            <person name="Goeker M."/>
        </authorList>
    </citation>
    <scope>NUCLEOTIDE SEQUENCE [LARGE SCALE GENOMIC DNA]</scope>
    <source>
        <strain evidence="12 13">DSM 105074</strain>
    </source>
</reference>
<dbReference type="GO" id="GO:0003995">
    <property type="term" value="F:acyl-CoA dehydrogenase activity"/>
    <property type="evidence" value="ECO:0007669"/>
    <property type="project" value="InterPro"/>
</dbReference>
<protein>
    <submittedName>
        <fullName evidence="12">Alkylation response protein AidB-like acyl-CoA dehydrogenase</fullName>
    </submittedName>
</protein>
<dbReference type="Gene3D" id="1.20.140.10">
    <property type="entry name" value="Butyryl-CoA Dehydrogenase, subunit A, domain 3"/>
    <property type="match status" value="2"/>
</dbReference>
<dbReference type="PROSITE" id="PS00072">
    <property type="entry name" value="ACYL_COA_DH_1"/>
    <property type="match status" value="1"/>
</dbReference>
<accession>A0A840TKR8</accession>
<feature type="domain" description="Acyl-CoA dehydrogenase/oxidase N-terminal" evidence="10">
    <location>
        <begin position="37"/>
        <end position="150"/>
    </location>
</feature>
<keyword evidence="13" id="KW-1185">Reference proteome</keyword>
<feature type="domain" description="Acyl-CoA oxidase/dehydrogenase middle" evidence="9">
    <location>
        <begin position="154"/>
        <end position="252"/>
    </location>
</feature>
<dbReference type="FunFam" id="2.40.110.10:FF:000006">
    <property type="entry name" value="very long-chain specific acyl-CoA dehydrogenase, mitochondrial"/>
    <property type="match status" value="1"/>
</dbReference>
<dbReference type="AlphaFoldDB" id="A0A840TKR8"/>
<evidence type="ECO:0000313" key="13">
    <source>
        <dbReference type="Proteomes" id="UP000557307"/>
    </source>
</evidence>
<keyword evidence="3 7" id="KW-0285">Flavoprotein</keyword>
<evidence type="ECO:0000256" key="4">
    <source>
        <dbReference type="ARBA" id="ARBA00022827"/>
    </source>
</evidence>
<evidence type="ECO:0000313" key="12">
    <source>
        <dbReference type="EMBL" id="MBB5284776.1"/>
    </source>
</evidence>
<dbReference type="PANTHER" id="PTHR43884">
    <property type="entry name" value="ACYL-COA DEHYDROGENASE"/>
    <property type="match status" value="1"/>
</dbReference>
<evidence type="ECO:0000256" key="5">
    <source>
        <dbReference type="ARBA" id="ARBA00023002"/>
    </source>
</evidence>
<dbReference type="InterPro" id="IPR037069">
    <property type="entry name" value="AcylCoA_DH/ox_N_sf"/>
</dbReference>
<dbReference type="SUPFAM" id="SSF56645">
    <property type="entry name" value="Acyl-CoA dehydrogenase NM domain-like"/>
    <property type="match status" value="1"/>
</dbReference>
<organism evidence="12 13">
    <name type="scientific">Rhabdobacter roseus</name>
    <dbReference type="NCBI Taxonomy" id="1655419"/>
    <lineage>
        <taxon>Bacteria</taxon>
        <taxon>Pseudomonadati</taxon>
        <taxon>Bacteroidota</taxon>
        <taxon>Cytophagia</taxon>
        <taxon>Cytophagales</taxon>
        <taxon>Cytophagaceae</taxon>
        <taxon>Rhabdobacter</taxon>
    </lineage>
</organism>
<dbReference type="PANTHER" id="PTHR43884:SF12">
    <property type="entry name" value="ISOVALERYL-COA DEHYDROGENASE, MITOCHONDRIAL-RELATED"/>
    <property type="match status" value="1"/>
</dbReference>
<dbReference type="InterPro" id="IPR009075">
    <property type="entry name" value="AcylCo_DH/oxidase_C"/>
</dbReference>
<dbReference type="Proteomes" id="UP000557307">
    <property type="component" value="Unassembled WGS sequence"/>
</dbReference>
<dbReference type="Gene3D" id="2.40.110.10">
    <property type="entry name" value="Butyryl-CoA Dehydrogenase, subunit A, domain 2"/>
    <property type="match status" value="1"/>
</dbReference>
<evidence type="ECO:0000259" key="9">
    <source>
        <dbReference type="Pfam" id="PF02770"/>
    </source>
</evidence>
<evidence type="ECO:0000256" key="6">
    <source>
        <dbReference type="ARBA" id="ARBA00052546"/>
    </source>
</evidence>
<dbReference type="Pfam" id="PF00441">
    <property type="entry name" value="Acyl-CoA_dh_1"/>
    <property type="match status" value="1"/>
</dbReference>
<keyword evidence="5 7" id="KW-0560">Oxidoreductase</keyword>
<dbReference type="InterPro" id="IPR046373">
    <property type="entry name" value="Acyl-CoA_Oxase/DH_mid-dom_sf"/>
</dbReference>
<dbReference type="InterPro" id="IPR009100">
    <property type="entry name" value="AcylCoA_DH/oxidase_NM_dom_sf"/>
</dbReference>
<dbReference type="EMBL" id="JACHGF010000004">
    <property type="protein sequence ID" value="MBB5284776.1"/>
    <property type="molecule type" value="Genomic_DNA"/>
</dbReference>
<dbReference type="GO" id="GO:0050660">
    <property type="term" value="F:flavin adenine dinucleotide binding"/>
    <property type="evidence" value="ECO:0007669"/>
    <property type="project" value="InterPro"/>
</dbReference>
<evidence type="ECO:0000256" key="1">
    <source>
        <dbReference type="ARBA" id="ARBA00001974"/>
    </source>
</evidence>
<dbReference type="InterPro" id="IPR006091">
    <property type="entry name" value="Acyl-CoA_Oxase/DH_mid-dom"/>
</dbReference>
<keyword evidence="4 7" id="KW-0274">FAD</keyword>
<dbReference type="InterPro" id="IPR036250">
    <property type="entry name" value="AcylCo_DH-like_C"/>
</dbReference>
<feature type="domain" description="Acyl-CoA dehydrogenase/oxidase C-terminal" evidence="8">
    <location>
        <begin position="264"/>
        <end position="426"/>
    </location>
</feature>
<evidence type="ECO:0000256" key="7">
    <source>
        <dbReference type="RuleBase" id="RU362125"/>
    </source>
</evidence>
<dbReference type="Gene3D" id="1.10.540.10">
    <property type="entry name" value="Acyl-CoA dehydrogenase/oxidase, N-terminal domain"/>
    <property type="match status" value="1"/>
</dbReference>
<feature type="domain" description="Acyl-CoA dehydrogenase-like C-terminal" evidence="11">
    <location>
        <begin position="477"/>
        <end position="580"/>
    </location>
</feature>
<dbReference type="FunFam" id="1.10.540.10:FF:000001">
    <property type="entry name" value="Very long-chain-specific acyl-CoA dehydrogenase, mitochondrial"/>
    <property type="match status" value="1"/>
</dbReference>
<dbReference type="Pfam" id="PF02770">
    <property type="entry name" value="Acyl-CoA_dh_M"/>
    <property type="match status" value="1"/>
</dbReference>
<evidence type="ECO:0000259" key="10">
    <source>
        <dbReference type="Pfam" id="PF02771"/>
    </source>
</evidence>
<evidence type="ECO:0000256" key="2">
    <source>
        <dbReference type="ARBA" id="ARBA00009347"/>
    </source>
</evidence>
<name>A0A840TKR8_9BACT</name>
<dbReference type="Pfam" id="PF21263">
    <property type="entry name" value="Acyl-CoA-dh_C"/>
    <property type="match status" value="1"/>
</dbReference>
<dbReference type="InterPro" id="IPR013786">
    <property type="entry name" value="AcylCoA_DH/ox_N"/>
</dbReference>
<evidence type="ECO:0000259" key="11">
    <source>
        <dbReference type="Pfam" id="PF21263"/>
    </source>
</evidence>
<dbReference type="RefSeq" id="WP_221307456.1">
    <property type="nucleotide sequence ID" value="NZ_JACHGF010000004.1"/>
</dbReference>
<gene>
    <name evidence="12" type="ORF">HNQ92_002924</name>
</gene>
<comment type="catalytic activity">
    <reaction evidence="6">
        <text>a 2,3-saturated acyl-CoA + A = a 2,3-dehydroacyl-CoA + AH2</text>
        <dbReference type="Rhea" id="RHEA:48608"/>
        <dbReference type="ChEBI" id="CHEBI:13193"/>
        <dbReference type="ChEBI" id="CHEBI:17499"/>
        <dbReference type="ChEBI" id="CHEBI:60015"/>
        <dbReference type="ChEBI" id="CHEBI:65111"/>
    </reaction>
</comment>
<evidence type="ECO:0000259" key="8">
    <source>
        <dbReference type="Pfam" id="PF00441"/>
    </source>
</evidence>
<dbReference type="PROSITE" id="PS00073">
    <property type="entry name" value="ACYL_COA_DH_2"/>
    <property type="match status" value="1"/>
</dbReference>
<evidence type="ECO:0000256" key="3">
    <source>
        <dbReference type="ARBA" id="ARBA00022630"/>
    </source>
</evidence>